<comment type="pathway">
    <text evidence="2">Cell wall biogenesis; cell wall polysaccharide biosynthesis.</text>
</comment>
<dbReference type="Gene3D" id="3.30.1380.10">
    <property type="match status" value="1"/>
</dbReference>
<proteinExistence type="inferred from homology"/>
<dbReference type="Proteomes" id="UP000270411">
    <property type="component" value="Plasmid unnamed1"/>
</dbReference>
<evidence type="ECO:0000256" key="10">
    <source>
        <dbReference type="ARBA" id="ARBA00093448"/>
    </source>
</evidence>
<protein>
    <recommendedName>
        <fullName evidence="11">Murein endopeptidase K</fullName>
    </recommendedName>
</protein>
<keyword evidence="6" id="KW-0378">Hydrolase</keyword>
<evidence type="ECO:0000256" key="2">
    <source>
        <dbReference type="ARBA" id="ARBA00004776"/>
    </source>
</evidence>
<keyword evidence="5" id="KW-0732">Signal</keyword>
<dbReference type="GO" id="GO:0046872">
    <property type="term" value="F:metal ion binding"/>
    <property type="evidence" value="ECO:0007669"/>
    <property type="project" value="UniProtKB-KW"/>
</dbReference>
<evidence type="ECO:0000256" key="6">
    <source>
        <dbReference type="ARBA" id="ARBA00022801"/>
    </source>
</evidence>
<gene>
    <name evidence="12" type="ORF">EHF44_01440</name>
</gene>
<dbReference type="InterPro" id="IPR010275">
    <property type="entry name" value="MepK"/>
</dbReference>
<dbReference type="GO" id="GO:0008237">
    <property type="term" value="F:metallopeptidase activity"/>
    <property type="evidence" value="ECO:0007669"/>
    <property type="project" value="UniProtKB-KW"/>
</dbReference>
<name>A0A3G8GV77_9BURK</name>
<evidence type="ECO:0000256" key="5">
    <source>
        <dbReference type="ARBA" id="ARBA00022729"/>
    </source>
</evidence>
<dbReference type="EMBL" id="CP033968">
    <property type="protein sequence ID" value="AZG12158.1"/>
    <property type="molecule type" value="Genomic_DNA"/>
</dbReference>
<dbReference type="Pfam" id="PF05951">
    <property type="entry name" value="Peptidase_M15_2"/>
    <property type="match status" value="1"/>
</dbReference>
<reference evidence="13" key="1">
    <citation type="submission" date="2018-11" db="EMBL/GenBank/DDBJ databases">
        <title>FDA dAtabase for Regulatory Grade micrObial Sequences (FDA-ARGOS): Supporting development and validation of Infectious Disease Dx tests.</title>
        <authorList>
            <person name="Goldberg B."/>
            <person name="Campos J."/>
            <person name="Tallon L."/>
            <person name="Sadzewicz L."/>
            <person name="Zhao X."/>
            <person name="Vavikolanu K."/>
            <person name="Mehta A."/>
            <person name="Aluvathingal J."/>
            <person name="Nadendla S."/>
            <person name="Geyer C."/>
            <person name="Nandy P."/>
            <person name="Yan Y."/>
            <person name="Sichtig H."/>
        </authorList>
    </citation>
    <scope>NUCLEOTIDE SEQUENCE [LARGE SCALE GENOMIC DNA]</scope>
    <source>
        <strain evidence="13">FDAARGOS_614</strain>
        <plasmid evidence="13">unnamed1</plasmid>
    </source>
</reference>
<keyword evidence="12" id="KW-0614">Plasmid</keyword>
<evidence type="ECO:0000256" key="9">
    <source>
        <dbReference type="ARBA" id="ARBA00023316"/>
    </source>
</evidence>
<dbReference type="KEGG" id="cpau:EHF44_01440"/>
<dbReference type="SUPFAM" id="SSF55166">
    <property type="entry name" value="Hedgehog/DD-peptidase"/>
    <property type="match status" value="1"/>
</dbReference>
<evidence type="ECO:0000256" key="7">
    <source>
        <dbReference type="ARBA" id="ARBA00022833"/>
    </source>
</evidence>
<dbReference type="PANTHER" id="PTHR37425">
    <property type="match status" value="1"/>
</dbReference>
<keyword evidence="3" id="KW-0645">Protease</keyword>
<evidence type="ECO:0000256" key="8">
    <source>
        <dbReference type="ARBA" id="ARBA00023049"/>
    </source>
</evidence>
<evidence type="ECO:0000313" key="13">
    <source>
        <dbReference type="Proteomes" id="UP000270411"/>
    </source>
</evidence>
<keyword evidence="8" id="KW-0482">Metalloprotease</keyword>
<organism evidence="12 13">
    <name type="scientific">Cupriavidus pauculus</name>
    <dbReference type="NCBI Taxonomy" id="82633"/>
    <lineage>
        <taxon>Bacteria</taxon>
        <taxon>Pseudomonadati</taxon>
        <taxon>Pseudomonadota</taxon>
        <taxon>Betaproteobacteria</taxon>
        <taxon>Burkholderiales</taxon>
        <taxon>Burkholderiaceae</taxon>
        <taxon>Cupriavidus</taxon>
    </lineage>
</organism>
<evidence type="ECO:0000313" key="12">
    <source>
        <dbReference type="EMBL" id="AZG12158.1"/>
    </source>
</evidence>
<sequence length="182" mass="20314">MDRRRFLTCTAGALIATCTDPLFARTDPHFWERPRRLWIKTEVRKGVIEEISETYWANGRVVWPGYLAICRLMRDVRADAAVQMSTTLLDILYGMQGWTEMNGRRKVIALTSGYRTKPTNEAVGGKGDSRHMKGAAADIFIPGVSVADMGKLAQHLRGGGVGFYPSKGVVHVDDGDLRSWRS</sequence>
<geneLocation type="plasmid" evidence="12">
    <name>unnamed1</name>
</geneLocation>
<dbReference type="AlphaFoldDB" id="A0A3G8GV77"/>
<keyword evidence="9" id="KW-0961">Cell wall biogenesis/degradation</keyword>
<dbReference type="InterPro" id="IPR009045">
    <property type="entry name" value="Zn_M74/Hedgehog-like"/>
</dbReference>
<evidence type="ECO:0000256" key="3">
    <source>
        <dbReference type="ARBA" id="ARBA00022670"/>
    </source>
</evidence>
<dbReference type="GO" id="GO:0071555">
    <property type="term" value="P:cell wall organization"/>
    <property type="evidence" value="ECO:0007669"/>
    <property type="project" value="UniProtKB-KW"/>
</dbReference>
<keyword evidence="4" id="KW-0479">Metal-binding</keyword>
<keyword evidence="7" id="KW-0862">Zinc</keyword>
<dbReference type="GO" id="GO:0006508">
    <property type="term" value="P:proteolysis"/>
    <property type="evidence" value="ECO:0007669"/>
    <property type="project" value="UniProtKB-KW"/>
</dbReference>
<accession>A0A3G8GV77</accession>
<dbReference type="PANTHER" id="PTHR37425:SF1">
    <property type="entry name" value="OUTER MEMBRANE PROTEIN"/>
    <property type="match status" value="1"/>
</dbReference>
<comment type="similarity">
    <text evidence="10">Belongs to the peptidase M15 family.</text>
</comment>
<evidence type="ECO:0000256" key="4">
    <source>
        <dbReference type="ARBA" id="ARBA00022723"/>
    </source>
</evidence>
<comment type="cofactor">
    <cofactor evidence="1">
        <name>Zn(2+)</name>
        <dbReference type="ChEBI" id="CHEBI:29105"/>
    </cofactor>
</comment>
<evidence type="ECO:0000256" key="11">
    <source>
        <dbReference type="ARBA" id="ARBA00093666"/>
    </source>
</evidence>
<dbReference type="OrthoDB" id="9782994at2"/>
<evidence type="ECO:0000256" key="1">
    <source>
        <dbReference type="ARBA" id="ARBA00001947"/>
    </source>
</evidence>